<dbReference type="PANTHER" id="PTHR12794:SF0">
    <property type="entry name" value="GEM-ASSOCIATED PROTEIN 2"/>
    <property type="match status" value="1"/>
</dbReference>
<dbReference type="PANTHER" id="PTHR12794">
    <property type="entry name" value="GEMIN2"/>
    <property type="match status" value="1"/>
</dbReference>
<evidence type="ECO:0000256" key="2">
    <source>
        <dbReference type="SAM" id="MobiDB-lite"/>
    </source>
</evidence>
<dbReference type="GO" id="GO:0032797">
    <property type="term" value="C:SMN complex"/>
    <property type="evidence" value="ECO:0007669"/>
    <property type="project" value="TreeGrafter"/>
</dbReference>
<evidence type="ECO:0000256" key="1">
    <source>
        <dbReference type="ARBA" id="ARBA00025758"/>
    </source>
</evidence>
<reference evidence="3" key="1">
    <citation type="submission" date="2014-08" db="EMBL/GenBank/DDBJ databases">
        <authorList>
            <person name="Sharma Rahul"/>
            <person name="Thines Marco"/>
        </authorList>
    </citation>
    <scope>NUCLEOTIDE SEQUENCE</scope>
</reference>
<evidence type="ECO:0000313" key="3">
    <source>
        <dbReference type="EMBL" id="CED84448.1"/>
    </source>
</evidence>
<accession>A0A0F7SWJ8</accession>
<dbReference type="AlphaFoldDB" id="A0A0F7SWJ8"/>
<dbReference type="GO" id="GO:0000387">
    <property type="term" value="P:spliceosomal snRNP assembly"/>
    <property type="evidence" value="ECO:0007669"/>
    <property type="project" value="InterPro"/>
</dbReference>
<sequence length="405" mass="45662">MSNISQPKKPYKKRGSNVNSGNDQPRAFFHIPSTSVNSTSAVDRSSDPNVLGLSEAELYLLSVRAEEASLPTFTKALNPYALASATFLEPSGDTFQKESVPSPTLIGPSASPRHPLLPSEAWRLSFLLHFSNLRQNLLALSHEPSKKPSIILPKASDESAWTLFIFGAKRRRLADLAKAEATFIPTSRDVSNLIQDDEEAALNESVDMEDWQLDEDMEERQFHCDDSEGDDQNDNEEEQLNDHIEGGDNVPEDELEPFDPGKHSPKEPSMLILQAMSDKAVIYLLKHITSWIIESPSNLPQTCSPSIPPILAYWSFSLLTRLDAHLLSGESISDLRSLARACLAVIERQLELYTTDQEGSNTVRLRQQSRQEDEDERMACWMIWELVVEVWKQRDLRQEEEALFK</sequence>
<name>A0A0F7SWJ8_PHARH</name>
<feature type="compositionally biased region" description="Acidic residues" evidence="2">
    <location>
        <begin position="227"/>
        <end position="239"/>
    </location>
</feature>
<comment type="similarity">
    <text evidence="1">Belongs to the gemin-2 family.</text>
</comment>
<feature type="region of interest" description="Disordered" evidence="2">
    <location>
        <begin position="1"/>
        <end position="30"/>
    </location>
</feature>
<protein>
    <submittedName>
        <fullName evidence="3">Uncharacterized protein</fullName>
    </submittedName>
</protein>
<dbReference type="Gene3D" id="1.20.58.1070">
    <property type="match status" value="1"/>
</dbReference>
<dbReference type="Pfam" id="PF04938">
    <property type="entry name" value="SIP1"/>
    <property type="match status" value="1"/>
</dbReference>
<feature type="region of interest" description="Disordered" evidence="2">
    <location>
        <begin position="222"/>
        <end position="267"/>
    </location>
</feature>
<dbReference type="GO" id="GO:0005634">
    <property type="term" value="C:nucleus"/>
    <property type="evidence" value="ECO:0007669"/>
    <property type="project" value="TreeGrafter"/>
</dbReference>
<organism evidence="3">
    <name type="scientific">Phaffia rhodozyma</name>
    <name type="common">Yeast</name>
    <name type="synonym">Xanthophyllomyces dendrorhous</name>
    <dbReference type="NCBI Taxonomy" id="264483"/>
    <lineage>
        <taxon>Eukaryota</taxon>
        <taxon>Fungi</taxon>
        <taxon>Dikarya</taxon>
        <taxon>Basidiomycota</taxon>
        <taxon>Agaricomycotina</taxon>
        <taxon>Tremellomycetes</taxon>
        <taxon>Cystofilobasidiales</taxon>
        <taxon>Mrakiaceae</taxon>
        <taxon>Phaffia</taxon>
    </lineage>
</organism>
<dbReference type="EMBL" id="LN483166">
    <property type="protein sequence ID" value="CED84448.1"/>
    <property type="molecule type" value="Genomic_DNA"/>
</dbReference>
<proteinExistence type="inferred from homology"/>
<dbReference type="InterPro" id="IPR035426">
    <property type="entry name" value="Gemin2/Brr1"/>
</dbReference>